<dbReference type="EMBL" id="SIJK02000004">
    <property type="protein sequence ID" value="MBP1464750.1"/>
    <property type="molecule type" value="Genomic_DNA"/>
</dbReference>
<name>A0ABS4D5Q3_9CHLR</name>
<gene>
    <name evidence="1" type="ORF">EYB53_003400</name>
</gene>
<protein>
    <submittedName>
        <fullName evidence="1">Methyltransferase domain-containing protein</fullName>
    </submittedName>
</protein>
<sequence length="224" mass="26099">MLISEEAHKYLRGEHFSNGWSLPIPRQQRIVSRNKRLIELAQNKSVLHIGCADHTILIQRKIKEGTYLHELLEHSSSKLVGVDINPEGIEVMQKLGFPHIYHPSMVPEGKYDLLIAADVIEHVSNVNVFLTDLKRYNFDRLVITTPNAYRRINRRQYKAEIINTDHRYWFSPFTLAKAVTDAQYQVEAIEFTDYPSKFRLYRNVLLKKYPLLQDGLLIIATKQA</sequence>
<keyword evidence="2" id="KW-1185">Reference proteome</keyword>
<dbReference type="SUPFAM" id="SSF53335">
    <property type="entry name" value="S-adenosyl-L-methionine-dependent methyltransferases"/>
    <property type="match status" value="1"/>
</dbReference>
<organism evidence="1 2">
    <name type="scientific">Candidatus Chloroploca mongolica</name>
    <dbReference type="NCBI Taxonomy" id="2528176"/>
    <lineage>
        <taxon>Bacteria</taxon>
        <taxon>Bacillati</taxon>
        <taxon>Chloroflexota</taxon>
        <taxon>Chloroflexia</taxon>
        <taxon>Chloroflexales</taxon>
        <taxon>Chloroflexineae</taxon>
        <taxon>Oscillochloridaceae</taxon>
        <taxon>Candidatus Chloroploca</taxon>
    </lineage>
</organism>
<evidence type="ECO:0000313" key="1">
    <source>
        <dbReference type="EMBL" id="MBP1464750.1"/>
    </source>
</evidence>
<dbReference type="Proteomes" id="UP001193081">
    <property type="component" value="Unassembled WGS sequence"/>
</dbReference>
<dbReference type="InterPro" id="IPR029063">
    <property type="entry name" value="SAM-dependent_MTases_sf"/>
</dbReference>
<dbReference type="GO" id="GO:0032259">
    <property type="term" value="P:methylation"/>
    <property type="evidence" value="ECO:0007669"/>
    <property type="project" value="UniProtKB-KW"/>
</dbReference>
<dbReference type="GO" id="GO:0008168">
    <property type="term" value="F:methyltransferase activity"/>
    <property type="evidence" value="ECO:0007669"/>
    <property type="project" value="UniProtKB-KW"/>
</dbReference>
<keyword evidence="1" id="KW-0808">Transferase</keyword>
<keyword evidence="1" id="KW-0489">Methyltransferase</keyword>
<dbReference type="CDD" id="cd02440">
    <property type="entry name" value="AdoMet_MTases"/>
    <property type="match status" value="1"/>
</dbReference>
<proteinExistence type="predicted"/>
<evidence type="ECO:0000313" key="2">
    <source>
        <dbReference type="Proteomes" id="UP001193081"/>
    </source>
</evidence>
<dbReference type="Pfam" id="PF13489">
    <property type="entry name" value="Methyltransf_23"/>
    <property type="match status" value="1"/>
</dbReference>
<comment type="caution">
    <text evidence="1">The sequence shown here is derived from an EMBL/GenBank/DDBJ whole genome shotgun (WGS) entry which is preliminary data.</text>
</comment>
<dbReference type="Gene3D" id="3.40.50.150">
    <property type="entry name" value="Vaccinia Virus protein VP39"/>
    <property type="match status" value="1"/>
</dbReference>
<reference evidence="1 2" key="1">
    <citation type="submission" date="2021-03" db="EMBL/GenBank/DDBJ databases">
        <authorList>
            <person name="Grouzdev D.S."/>
        </authorList>
    </citation>
    <scope>NUCLEOTIDE SEQUENCE [LARGE SCALE GENOMIC DNA]</scope>
    <source>
        <strain evidence="1 2">M50-1</strain>
    </source>
</reference>
<accession>A0ABS4D5Q3</accession>
<dbReference type="RefSeq" id="WP_135476765.1">
    <property type="nucleotide sequence ID" value="NZ_SIJK02000004.1"/>
</dbReference>